<evidence type="ECO:0000313" key="7">
    <source>
        <dbReference type="Proteomes" id="UP000295818"/>
    </source>
</evidence>
<dbReference type="PRINTS" id="PR00038">
    <property type="entry name" value="HTHLUXR"/>
</dbReference>
<comment type="caution">
    <text evidence="6">The sequence shown here is derived from an EMBL/GenBank/DDBJ whole genome shotgun (WGS) entry which is preliminary data.</text>
</comment>
<dbReference type="Pfam" id="PF25873">
    <property type="entry name" value="WHD_MalT"/>
    <property type="match status" value="1"/>
</dbReference>
<dbReference type="Pfam" id="PF00196">
    <property type="entry name" value="GerE"/>
    <property type="match status" value="1"/>
</dbReference>
<evidence type="ECO:0000256" key="3">
    <source>
        <dbReference type="ARBA" id="ARBA00023163"/>
    </source>
</evidence>
<dbReference type="InterPro" id="IPR000792">
    <property type="entry name" value="Tscrpt_reg_LuxR_C"/>
</dbReference>
<keyword evidence="2" id="KW-0238">DNA-binding</keyword>
<dbReference type="SUPFAM" id="SSF52540">
    <property type="entry name" value="P-loop containing nucleoside triphosphate hydrolases"/>
    <property type="match status" value="1"/>
</dbReference>
<feature type="domain" description="HTH luxR-type" evidence="5">
    <location>
        <begin position="817"/>
        <end position="882"/>
    </location>
</feature>
<dbReference type="Gene3D" id="3.40.50.300">
    <property type="entry name" value="P-loop containing nucleotide triphosphate hydrolases"/>
    <property type="match status" value="1"/>
</dbReference>
<reference evidence="6 7" key="1">
    <citation type="journal article" date="2015" name="Stand. Genomic Sci.">
        <title>Genomic Encyclopedia of Bacterial and Archaeal Type Strains, Phase III: the genomes of soil and plant-associated and newly described type strains.</title>
        <authorList>
            <person name="Whitman W.B."/>
            <person name="Woyke T."/>
            <person name="Klenk H.P."/>
            <person name="Zhou Y."/>
            <person name="Lilburn T.G."/>
            <person name="Beck B.J."/>
            <person name="De Vos P."/>
            <person name="Vandamme P."/>
            <person name="Eisen J.A."/>
            <person name="Garrity G."/>
            <person name="Hugenholtz P."/>
            <person name="Kyrpides N.C."/>
        </authorList>
    </citation>
    <scope>NUCLEOTIDE SEQUENCE [LARGE SCALE GENOMIC DNA]</scope>
    <source>
        <strain evidence="6 7">VKM Ac-2538</strain>
    </source>
</reference>
<dbReference type="PANTHER" id="PTHR44688">
    <property type="entry name" value="DNA-BINDING TRANSCRIPTIONAL ACTIVATOR DEVR_DOSR"/>
    <property type="match status" value="1"/>
</dbReference>
<keyword evidence="7" id="KW-1185">Reference proteome</keyword>
<accession>A0ABY2BVE6</accession>
<protein>
    <submittedName>
        <fullName evidence="6">ATP/maltotriose-dependent transcriptional regulator MalT</fullName>
    </submittedName>
</protein>
<evidence type="ECO:0000256" key="4">
    <source>
        <dbReference type="SAM" id="MobiDB-lite"/>
    </source>
</evidence>
<evidence type="ECO:0000256" key="1">
    <source>
        <dbReference type="ARBA" id="ARBA00023015"/>
    </source>
</evidence>
<sequence length="884" mass="94079">MTIFEPEQTNDGTRRPAMGGAPRPPLTLVSRERLRAALDRGSAAPLTMLVAPAGTGKTVLLSDWAAHRSTAGRSVLWVSGQDPDSLEDVLSQASAAAAPEPVVVDDAHLLSATMLTTLSTLLKKSPQSVRLLLATRYDLPLPLTELELRGLASTLRSRQLRFNDAEAAELIHAHDENATAADISLLQEKTAGWAAALVLAARTITVSRDAGTRMLSEQPVLDLLLGETFATLDTRTQSMLLSTFAANGLTAPLAAMLSADPNAEALLADLAGNGLLVTAYSNGADSEPVYRYHPLLIELLHRRAAGSPEDAKVVTAAHHRAALYYENRGEGSLALRNALDAGDPGLIDRVLLRYGPAVLASGGHELVAAGFENLPDGYLDTHRHLLGVRGILHRRSGDVTGAVMDTSSADQASISSASEPATPEDDALRADALTLRLWESRYGWYDVRDSLARARSLLVLDRTPDNGRRPAVLAPERLSLLLIELAATETWVGDLDAALRHLDEALVSARMAGHRQLIAGGLAHRAVVYYVRGQVENAAESARAALQAAGDRVLFKDYAVRAHVVLGLAALSQLDLAAARHWLEQVADTDVAASDTVVAGLRAILRASLLIENGQLDQAGTELATEPTAAGPLPSYLARDFTLLRFWVAALIGDQGGMEKQLRILSETSCTAEADLIRAITSITDGDSQATLDAMDAALARPGIHPVLAASAVSVRTVLLLRLGDEEAAETALVDMLNRTAPQRTLHALAPAGMEPAFVGLLRRHVEGPNVHPFAAVVLDKLNGYGAEWSKAGGVTLLARTRPDGQVSPPRRLDAVINGTKIRLTAREADVLDELALGSSYTEIANALFITENTVKTHLGSLYRKLGVVRRSAALRVARNAGLT</sequence>
<proteinExistence type="predicted"/>
<dbReference type="InterPro" id="IPR036388">
    <property type="entry name" value="WH-like_DNA-bd_sf"/>
</dbReference>
<dbReference type="InterPro" id="IPR027417">
    <property type="entry name" value="P-loop_NTPase"/>
</dbReference>
<dbReference type="SUPFAM" id="SSF48452">
    <property type="entry name" value="TPR-like"/>
    <property type="match status" value="1"/>
</dbReference>
<organism evidence="6 7">
    <name type="scientific">Kribbella orskensis</name>
    <dbReference type="NCBI Taxonomy" id="2512216"/>
    <lineage>
        <taxon>Bacteria</taxon>
        <taxon>Bacillati</taxon>
        <taxon>Actinomycetota</taxon>
        <taxon>Actinomycetes</taxon>
        <taxon>Propionibacteriales</taxon>
        <taxon>Kribbellaceae</taxon>
        <taxon>Kribbella</taxon>
    </lineage>
</organism>
<dbReference type="Gene3D" id="1.10.10.10">
    <property type="entry name" value="Winged helix-like DNA-binding domain superfamily/Winged helix DNA-binding domain"/>
    <property type="match status" value="1"/>
</dbReference>
<feature type="region of interest" description="Disordered" evidence="4">
    <location>
        <begin position="1"/>
        <end position="25"/>
    </location>
</feature>
<dbReference type="SMART" id="SM00421">
    <property type="entry name" value="HTH_LUXR"/>
    <property type="match status" value="1"/>
</dbReference>
<dbReference type="Pfam" id="PF25199">
    <property type="entry name" value="nSTAND_NTPase5"/>
    <property type="match status" value="1"/>
</dbReference>
<keyword evidence="3" id="KW-0804">Transcription</keyword>
<dbReference type="Gene3D" id="1.25.40.10">
    <property type="entry name" value="Tetratricopeptide repeat domain"/>
    <property type="match status" value="1"/>
</dbReference>
<dbReference type="InterPro" id="IPR057574">
    <property type="entry name" value="nSTAND_NTPase5_dom"/>
</dbReference>
<dbReference type="EMBL" id="SLWM01000001">
    <property type="protein sequence ID" value="TCO31554.1"/>
    <property type="molecule type" value="Genomic_DNA"/>
</dbReference>
<name>A0ABY2BVE6_9ACTN</name>
<evidence type="ECO:0000259" key="5">
    <source>
        <dbReference type="PROSITE" id="PS50043"/>
    </source>
</evidence>
<dbReference type="InterPro" id="IPR011990">
    <property type="entry name" value="TPR-like_helical_dom_sf"/>
</dbReference>
<dbReference type="Proteomes" id="UP000295818">
    <property type="component" value="Unassembled WGS sequence"/>
</dbReference>
<keyword evidence="1" id="KW-0805">Transcription regulation</keyword>
<dbReference type="PANTHER" id="PTHR44688:SF16">
    <property type="entry name" value="DNA-BINDING TRANSCRIPTIONAL ACTIVATOR DEVR_DOSR"/>
    <property type="match status" value="1"/>
</dbReference>
<evidence type="ECO:0000313" key="6">
    <source>
        <dbReference type="EMBL" id="TCO31554.1"/>
    </source>
</evidence>
<dbReference type="PROSITE" id="PS50043">
    <property type="entry name" value="HTH_LUXR_2"/>
    <property type="match status" value="1"/>
</dbReference>
<dbReference type="SUPFAM" id="SSF46894">
    <property type="entry name" value="C-terminal effector domain of the bipartite response regulators"/>
    <property type="match status" value="1"/>
</dbReference>
<dbReference type="InterPro" id="IPR016032">
    <property type="entry name" value="Sig_transdc_resp-reg_C-effctor"/>
</dbReference>
<evidence type="ECO:0000256" key="2">
    <source>
        <dbReference type="ARBA" id="ARBA00023125"/>
    </source>
</evidence>
<gene>
    <name evidence="6" type="ORF">EV644_101194</name>
</gene>
<dbReference type="PROSITE" id="PS00622">
    <property type="entry name" value="HTH_LUXR_1"/>
    <property type="match status" value="1"/>
</dbReference>
<dbReference type="InterPro" id="IPR059106">
    <property type="entry name" value="WHD_MalT"/>
</dbReference>
<dbReference type="CDD" id="cd06170">
    <property type="entry name" value="LuxR_C_like"/>
    <property type="match status" value="1"/>
</dbReference>